<dbReference type="InterPro" id="IPR011009">
    <property type="entry name" value="Kinase-like_dom_sf"/>
</dbReference>
<dbReference type="Pfam" id="PF01636">
    <property type="entry name" value="APH"/>
    <property type="match status" value="1"/>
</dbReference>
<dbReference type="PANTHER" id="PTHR43883">
    <property type="entry name" value="SLR0207 PROTEIN"/>
    <property type="match status" value="1"/>
</dbReference>
<reference evidence="2" key="1">
    <citation type="submission" date="2022-04" db="EMBL/GenBank/DDBJ databases">
        <title>Roseomonas acroporae sp. nov., isolated from coral Acropora digitifera.</title>
        <authorList>
            <person name="Sun H."/>
        </authorList>
    </citation>
    <scope>NUCLEOTIDE SEQUENCE</scope>
    <source>
        <strain evidence="2">NAR14</strain>
    </source>
</reference>
<proteinExistence type="predicted"/>
<sequence length="511" mass="53870">MAIPPSQAEVAALLARLTGGAPIETHVSAVYVGRDAALKLKKAVRLDFLDFSTLAARRRFCCRELTLNRAFAPDLYRDVVPVRRDAAGALVLGAPLPPDDAEAAPPAGAADGALDWVLRMAPVPPGDFLDAMAARGALDAALLDALGDAVAAMHAALPPLRDVDVVAAMQAVIAGNARAARAAALPGQRCDDWLAAARAACARLAPLLAARAAKGRVRRCHGDLHLGNLCLWQGKPTPFDALEFDEDYARIDTGYDLAFLLMDLARRPGRAAANRVLNRYLARTGDAGMLPALPLWLSVRAMVRAHVEGARGDGAAALRYLDAADSYLRPLPALVVAVGGLQGTGKSRLARALAPALGAAPGALLLRTDEIRKRRQGVAPEERLPDTAYAEAESAAVYAEFFAAAREAARAGHAVVADAVFLDPAHRAGIAEAARAAGVPFVGFWLEAPLDVLRRRITARRNDASDATVAVLERAARRDPGPMADWIRLDASEDPLPAARKALAKSLTPLC</sequence>
<dbReference type="Proteomes" id="UP001139516">
    <property type="component" value="Unassembled WGS sequence"/>
</dbReference>
<dbReference type="SUPFAM" id="SSF52540">
    <property type="entry name" value="P-loop containing nucleoside triphosphate hydrolases"/>
    <property type="match status" value="1"/>
</dbReference>
<evidence type="ECO:0000313" key="3">
    <source>
        <dbReference type="Proteomes" id="UP001139516"/>
    </source>
</evidence>
<organism evidence="2 3">
    <name type="scientific">Roseomonas acroporae</name>
    <dbReference type="NCBI Taxonomy" id="2937791"/>
    <lineage>
        <taxon>Bacteria</taxon>
        <taxon>Pseudomonadati</taxon>
        <taxon>Pseudomonadota</taxon>
        <taxon>Alphaproteobacteria</taxon>
        <taxon>Acetobacterales</taxon>
        <taxon>Roseomonadaceae</taxon>
        <taxon>Roseomonas</taxon>
    </lineage>
</organism>
<dbReference type="Pfam" id="PF13671">
    <property type="entry name" value="AAA_33"/>
    <property type="match status" value="1"/>
</dbReference>
<comment type="caution">
    <text evidence="2">The sequence shown here is derived from an EMBL/GenBank/DDBJ whole genome shotgun (WGS) entry which is preliminary data.</text>
</comment>
<evidence type="ECO:0000259" key="1">
    <source>
        <dbReference type="Pfam" id="PF01636"/>
    </source>
</evidence>
<dbReference type="SUPFAM" id="SSF56112">
    <property type="entry name" value="Protein kinase-like (PK-like)"/>
    <property type="match status" value="1"/>
</dbReference>
<protein>
    <submittedName>
        <fullName evidence="2">AAA family ATPase</fullName>
    </submittedName>
</protein>
<accession>A0A9X1Y9J4</accession>
<name>A0A9X1Y9J4_9PROT</name>
<dbReference type="PANTHER" id="PTHR43883:SF1">
    <property type="entry name" value="GLUCONOKINASE"/>
    <property type="match status" value="1"/>
</dbReference>
<dbReference type="AlphaFoldDB" id="A0A9X1Y9J4"/>
<dbReference type="InterPro" id="IPR052732">
    <property type="entry name" value="Cell-binding_unc_protein"/>
</dbReference>
<keyword evidence="3" id="KW-1185">Reference proteome</keyword>
<dbReference type="EMBL" id="JALPRX010000035">
    <property type="protein sequence ID" value="MCK8784622.1"/>
    <property type="molecule type" value="Genomic_DNA"/>
</dbReference>
<gene>
    <name evidence="2" type="ORF">M0638_09530</name>
</gene>
<dbReference type="Gene3D" id="3.90.1200.10">
    <property type="match status" value="1"/>
</dbReference>
<dbReference type="RefSeq" id="WP_248666741.1">
    <property type="nucleotide sequence ID" value="NZ_JALPRX010000035.1"/>
</dbReference>
<evidence type="ECO:0000313" key="2">
    <source>
        <dbReference type="EMBL" id="MCK8784622.1"/>
    </source>
</evidence>
<dbReference type="Gene3D" id="3.40.50.300">
    <property type="entry name" value="P-loop containing nucleotide triphosphate hydrolases"/>
    <property type="match status" value="1"/>
</dbReference>
<dbReference type="InterPro" id="IPR027417">
    <property type="entry name" value="P-loop_NTPase"/>
</dbReference>
<feature type="domain" description="Aminoglycoside phosphotransferase" evidence="1">
    <location>
        <begin position="128"/>
        <end position="284"/>
    </location>
</feature>
<dbReference type="InterPro" id="IPR002575">
    <property type="entry name" value="Aminoglycoside_PTrfase"/>
</dbReference>